<dbReference type="RefSeq" id="WP_145074276.1">
    <property type="nucleotide sequence ID" value="NZ_CP036298.1"/>
</dbReference>
<dbReference type="GO" id="GO:0045892">
    <property type="term" value="P:negative regulation of DNA-templated transcription"/>
    <property type="evidence" value="ECO:0007669"/>
    <property type="project" value="InterPro"/>
</dbReference>
<evidence type="ECO:0000256" key="1">
    <source>
        <dbReference type="ARBA" id="ARBA00011046"/>
    </source>
</evidence>
<keyword evidence="7" id="KW-1185">Reference proteome</keyword>
<proteinExistence type="inferred from homology"/>
<evidence type="ECO:0000256" key="4">
    <source>
        <dbReference type="ARBA" id="ARBA00023163"/>
    </source>
</evidence>
<evidence type="ECO:0000256" key="3">
    <source>
        <dbReference type="ARBA" id="ARBA00023125"/>
    </source>
</evidence>
<evidence type="ECO:0000313" key="7">
    <source>
        <dbReference type="Proteomes" id="UP000318017"/>
    </source>
</evidence>
<keyword evidence="4" id="KW-0804">Transcription</keyword>
<dbReference type="PIRSF" id="PIRSF019455">
    <property type="entry name" value="CopR_AtkY"/>
    <property type="match status" value="1"/>
</dbReference>
<dbReference type="Proteomes" id="UP000318017">
    <property type="component" value="Chromosome"/>
</dbReference>
<dbReference type="EMBL" id="CP036298">
    <property type="protein sequence ID" value="QDV22568.1"/>
    <property type="molecule type" value="Genomic_DNA"/>
</dbReference>
<dbReference type="Gene3D" id="1.10.10.10">
    <property type="entry name" value="Winged helix-like DNA-binding domain superfamily/Winged helix DNA-binding domain"/>
    <property type="match status" value="1"/>
</dbReference>
<evidence type="ECO:0000256" key="2">
    <source>
        <dbReference type="ARBA" id="ARBA00023015"/>
    </source>
</evidence>
<dbReference type="GO" id="GO:0003677">
    <property type="term" value="F:DNA binding"/>
    <property type="evidence" value="ECO:0007669"/>
    <property type="project" value="UniProtKB-KW"/>
</dbReference>
<keyword evidence="2" id="KW-0805">Transcription regulation</keyword>
<accession>A0A518G1T8</accession>
<dbReference type="KEGG" id="ahel:Q31a_08540"/>
<dbReference type="SUPFAM" id="SSF46785">
    <property type="entry name" value="Winged helix' DNA-binding domain"/>
    <property type="match status" value="1"/>
</dbReference>
<name>A0A518G1T8_9BACT</name>
<keyword evidence="3" id="KW-0238">DNA-binding</keyword>
<dbReference type="InterPro" id="IPR005650">
    <property type="entry name" value="BlaI_family"/>
</dbReference>
<reference evidence="6 7" key="1">
    <citation type="submission" date="2019-02" db="EMBL/GenBank/DDBJ databases">
        <title>Deep-cultivation of Planctomycetes and their phenomic and genomic characterization uncovers novel biology.</title>
        <authorList>
            <person name="Wiegand S."/>
            <person name="Jogler M."/>
            <person name="Boedeker C."/>
            <person name="Pinto D."/>
            <person name="Vollmers J."/>
            <person name="Rivas-Marin E."/>
            <person name="Kohn T."/>
            <person name="Peeters S.H."/>
            <person name="Heuer A."/>
            <person name="Rast P."/>
            <person name="Oberbeckmann S."/>
            <person name="Bunk B."/>
            <person name="Jeske O."/>
            <person name="Meyerdierks A."/>
            <person name="Storesund J.E."/>
            <person name="Kallscheuer N."/>
            <person name="Luecker S."/>
            <person name="Lage O.M."/>
            <person name="Pohl T."/>
            <person name="Merkel B.J."/>
            <person name="Hornburger P."/>
            <person name="Mueller R.-W."/>
            <person name="Bruemmer F."/>
            <person name="Labrenz M."/>
            <person name="Spormann A.M."/>
            <person name="Op den Camp H."/>
            <person name="Overmann J."/>
            <person name="Amann R."/>
            <person name="Jetten M.S.M."/>
            <person name="Mascher T."/>
            <person name="Medema M.H."/>
            <person name="Devos D.P."/>
            <person name="Kaster A.-K."/>
            <person name="Ovreas L."/>
            <person name="Rohde M."/>
            <person name="Galperin M.Y."/>
            <person name="Jogler C."/>
        </authorList>
    </citation>
    <scope>NUCLEOTIDE SEQUENCE [LARGE SCALE GENOMIC DNA]</scope>
    <source>
        <strain evidence="6 7">Q31a</strain>
    </source>
</reference>
<sequence>MAKADTTPLTEAQREIMEVVWDHEEVTVTQVRDELAQRREVARNTIQTMIVRLEERGWLKHREKGRTFWYSASRPRTASLGARVAQMVDRFFAGSPEEMVTALMEYRGLSSDEAERIREMIDAAESNTSAKGTSKPHQKTGKQRGGQA</sequence>
<evidence type="ECO:0000313" key="6">
    <source>
        <dbReference type="EMBL" id="QDV22568.1"/>
    </source>
</evidence>
<dbReference type="InterPro" id="IPR036390">
    <property type="entry name" value="WH_DNA-bd_sf"/>
</dbReference>
<dbReference type="AlphaFoldDB" id="A0A518G1T8"/>
<comment type="similarity">
    <text evidence="1">Belongs to the BlaI transcriptional regulatory family.</text>
</comment>
<organism evidence="6 7">
    <name type="scientific">Aureliella helgolandensis</name>
    <dbReference type="NCBI Taxonomy" id="2527968"/>
    <lineage>
        <taxon>Bacteria</taxon>
        <taxon>Pseudomonadati</taxon>
        <taxon>Planctomycetota</taxon>
        <taxon>Planctomycetia</taxon>
        <taxon>Pirellulales</taxon>
        <taxon>Pirellulaceae</taxon>
        <taxon>Aureliella</taxon>
    </lineage>
</organism>
<feature type="region of interest" description="Disordered" evidence="5">
    <location>
        <begin position="121"/>
        <end position="148"/>
    </location>
</feature>
<protein>
    <submittedName>
        <fullName evidence="6">Penicillinase repressor</fullName>
    </submittedName>
</protein>
<evidence type="ECO:0000256" key="5">
    <source>
        <dbReference type="SAM" id="MobiDB-lite"/>
    </source>
</evidence>
<dbReference type="InterPro" id="IPR036388">
    <property type="entry name" value="WH-like_DNA-bd_sf"/>
</dbReference>
<gene>
    <name evidence="6" type="primary">blaI_1</name>
    <name evidence="6" type="ORF">Q31a_08540</name>
</gene>
<dbReference type="OrthoDB" id="214792at2"/>
<dbReference type="Gene3D" id="1.10.4040.10">
    <property type="entry name" value="Penicillinase repressor domain"/>
    <property type="match status" value="1"/>
</dbReference>
<dbReference type="Pfam" id="PF03965">
    <property type="entry name" value="Penicillinase_R"/>
    <property type="match status" value="1"/>
</dbReference>